<dbReference type="Proteomes" id="UP001597467">
    <property type="component" value="Unassembled WGS sequence"/>
</dbReference>
<keyword evidence="1" id="KW-1133">Transmembrane helix</keyword>
<accession>A0ABW5K491</accession>
<organism evidence="2 3">
    <name type="scientific">Lacinutrix gracilariae</name>
    <dbReference type="NCBI Taxonomy" id="1747198"/>
    <lineage>
        <taxon>Bacteria</taxon>
        <taxon>Pseudomonadati</taxon>
        <taxon>Bacteroidota</taxon>
        <taxon>Flavobacteriia</taxon>
        <taxon>Flavobacteriales</taxon>
        <taxon>Flavobacteriaceae</taxon>
        <taxon>Lacinutrix</taxon>
    </lineage>
</organism>
<keyword evidence="1" id="KW-0472">Membrane</keyword>
<proteinExistence type="predicted"/>
<dbReference type="RefSeq" id="WP_379905780.1">
    <property type="nucleotide sequence ID" value="NZ_JBHULM010000012.1"/>
</dbReference>
<reference evidence="3" key="1">
    <citation type="journal article" date="2019" name="Int. J. Syst. Evol. Microbiol.">
        <title>The Global Catalogue of Microorganisms (GCM) 10K type strain sequencing project: providing services to taxonomists for standard genome sequencing and annotation.</title>
        <authorList>
            <consortium name="The Broad Institute Genomics Platform"/>
            <consortium name="The Broad Institute Genome Sequencing Center for Infectious Disease"/>
            <person name="Wu L."/>
            <person name="Ma J."/>
        </authorList>
    </citation>
    <scope>NUCLEOTIDE SEQUENCE [LARGE SCALE GENOMIC DNA]</scope>
    <source>
        <strain evidence="3">KCTC 42808</strain>
    </source>
</reference>
<dbReference type="EMBL" id="JBHULM010000012">
    <property type="protein sequence ID" value="MFD2543656.1"/>
    <property type="molecule type" value="Genomic_DNA"/>
</dbReference>
<protein>
    <submittedName>
        <fullName evidence="2">Uncharacterized protein</fullName>
    </submittedName>
</protein>
<keyword evidence="3" id="KW-1185">Reference proteome</keyword>
<feature type="transmembrane region" description="Helical" evidence="1">
    <location>
        <begin position="40"/>
        <end position="59"/>
    </location>
</feature>
<evidence type="ECO:0000313" key="3">
    <source>
        <dbReference type="Proteomes" id="UP001597467"/>
    </source>
</evidence>
<name>A0ABW5K491_9FLAO</name>
<evidence type="ECO:0000313" key="2">
    <source>
        <dbReference type="EMBL" id="MFD2543656.1"/>
    </source>
</evidence>
<keyword evidence="1" id="KW-0812">Transmembrane</keyword>
<comment type="caution">
    <text evidence="2">The sequence shown here is derived from an EMBL/GenBank/DDBJ whole genome shotgun (WGS) entry which is preliminary data.</text>
</comment>
<sequence>MNTEEKKVVWSLQNNKRTEAERNVFKPTGVKKKQLTTWQYIVISLLVVLISSFSLTFLAEESSKICFIPNFCFQSKENIVLHTLYIFGNILIVLLAIIVAYAIGKKIGDKIKKE</sequence>
<evidence type="ECO:0000256" key="1">
    <source>
        <dbReference type="SAM" id="Phobius"/>
    </source>
</evidence>
<gene>
    <name evidence="2" type="ORF">ACFSSB_15085</name>
</gene>
<feature type="transmembrane region" description="Helical" evidence="1">
    <location>
        <begin position="79"/>
        <end position="103"/>
    </location>
</feature>